<feature type="transmembrane region" description="Helical" evidence="1">
    <location>
        <begin position="176"/>
        <end position="197"/>
    </location>
</feature>
<accession>A0ABV7ZU26</accession>
<feature type="transmembrane region" description="Helical" evidence="1">
    <location>
        <begin position="145"/>
        <end position="164"/>
    </location>
</feature>
<dbReference type="InterPro" id="IPR037185">
    <property type="entry name" value="EmrE-like"/>
</dbReference>
<keyword evidence="4" id="KW-1185">Reference proteome</keyword>
<evidence type="ECO:0000256" key="1">
    <source>
        <dbReference type="SAM" id="Phobius"/>
    </source>
</evidence>
<sequence>MRGHTVGSAIALLVIGNALAVVSDALIKWQGTDLPIFQFIFVRMLITLGLLLPLIQHVDHRRLFAGWPLHVLRSHMGFFGIYCMIVALTTLPLATANALFYVAPILVMVFSVLVFGERLRGISLFAVISGFVGIAVILRPVELTWGALSALGVALSLALTVVLVRKLPTHQTMVHTLFMTQLLGLPTAGVLAWLEGAPWQADILFTAFGSAFFILAYNMTVLLAYRHVPASEVTSAEYTGLLSALLAGWWWFQEVPDLWFVLGSTLIIGPLVLISVLEKRRTRVPIRTAGINP</sequence>
<dbReference type="Pfam" id="PF00892">
    <property type="entry name" value="EamA"/>
    <property type="match status" value="2"/>
</dbReference>
<dbReference type="InterPro" id="IPR000620">
    <property type="entry name" value="EamA_dom"/>
</dbReference>
<feature type="domain" description="EamA" evidence="2">
    <location>
        <begin position="9"/>
        <end position="138"/>
    </location>
</feature>
<evidence type="ECO:0000313" key="4">
    <source>
        <dbReference type="Proteomes" id="UP001595617"/>
    </source>
</evidence>
<name>A0ABV7ZU26_9GAMM</name>
<feature type="transmembrane region" description="Helical" evidence="1">
    <location>
        <begin position="258"/>
        <end position="277"/>
    </location>
</feature>
<feature type="transmembrane region" description="Helical" evidence="1">
    <location>
        <begin position="99"/>
        <end position="115"/>
    </location>
</feature>
<feature type="transmembrane region" description="Helical" evidence="1">
    <location>
        <begin position="76"/>
        <end position="93"/>
    </location>
</feature>
<dbReference type="PANTHER" id="PTHR22911">
    <property type="entry name" value="ACYL-MALONYL CONDENSING ENZYME-RELATED"/>
    <property type="match status" value="1"/>
</dbReference>
<dbReference type="SUPFAM" id="SSF103481">
    <property type="entry name" value="Multidrug resistance efflux transporter EmrE"/>
    <property type="match status" value="2"/>
</dbReference>
<protein>
    <submittedName>
        <fullName evidence="3">DMT family transporter</fullName>
    </submittedName>
</protein>
<gene>
    <name evidence="3" type="ORF">ACFOOG_02370</name>
</gene>
<keyword evidence="1" id="KW-0472">Membrane</keyword>
<dbReference type="EMBL" id="JBHRYR010000002">
    <property type="protein sequence ID" value="MFC3851666.1"/>
    <property type="molecule type" value="Genomic_DNA"/>
</dbReference>
<feature type="transmembrane region" description="Helical" evidence="1">
    <location>
        <begin position="122"/>
        <end position="139"/>
    </location>
</feature>
<feature type="transmembrane region" description="Helical" evidence="1">
    <location>
        <begin position="203"/>
        <end position="224"/>
    </location>
</feature>
<keyword evidence="1" id="KW-1133">Transmembrane helix</keyword>
<feature type="domain" description="EamA" evidence="2">
    <location>
        <begin position="145"/>
        <end position="275"/>
    </location>
</feature>
<evidence type="ECO:0000259" key="2">
    <source>
        <dbReference type="Pfam" id="PF00892"/>
    </source>
</evidence>
<feature type="transmembrane region" description="Helical" evidence="1">
    <location>
        <begin position="36"/>
        <end position="55"/>
    </location>
</feature>
<reference evidence="4" key="1">
    <citation type="journal article" date="2019" name="Int. J. Syst. Evol. Microbiol.">
        <title>The Global Catalogue of Microorganisms (GCM) 10K type strain sequencing project: providing services to taxonomists for standard genome sequencing and annotation.</title>
        <authorList>
            <consortium name="The Broad Institute Genomics Platform"/>
            <consortium name="The Broad Institute Genome Sequencing Center for Infectious Disease"/>
            <person name="Wu L."/>
            <person name="Ma J."/>
        </authorList>
    </citation>
    <scope>NUCLEOTIDE SEQUENCE [LARGE SCALE GENOMIC DNA]</scope>
    <source>
        <strain evidence="4">IBRC 10765</strain>
    </source>
</reference>
<dbReference type="Proteomes" id="UP001595617">
    <property type="component" value="Unassembled WGS sequence"/>
</dbReference>
<proteinExistence type="predicted"/>
<feature type="transmembrane region" description="Helical" evidence="1">
    <location>
        <begin position="236"/>
        <end position="252"/>
    </location>
</feature>
<comment type="caution">
    <text evidence="3">The sequence shown here is derived from an EMBL/GenBank/DDBJ whole genome shotgun (WGS) entry which is preliminary data.</text>
</comment>
<dbReference type="RefSeq" id="WP_380692930.1">
    <property type="nucleotide sequence ID" value="NZ_JBHRYR010000002.1"/>
</dbReference>
<evidence type="ECO:0000313" key="3">
    <source>
        <dbReference type="EMBL" id="MFC3851666.1"/>
    </source>
</evidence>
<organism evidence="3 4">
    <name type="scientific">Saccharospirillum mangrovi</name>
    <dbReference type="NCBI Taxonomy" id="2161747"/>
    <lineage>
        <taxon>Bacteria</taxon>
        <taxon>Pseudomonadati</taxon>
        <taxon>Pseudomonadota</taxon>
        <taxon>Gammaproteobacteria</taxon>
        <taxon>Oceanospirillales</taxon>
        <taxon>Saccharospirillaceae</taxon>
        <taxon>Saccharospirillum</taxon>
    </lineage>
</organism>
<dbReference type="PANTHER" id="PTHR22911:SF103">
    <property type="entry name" value="BLR2811 PROTEIN"/>
    <property type="match status" value="1"/>
</dbReference>
<keyword evidence="1" id="KW-0812">Transmembrane</keyword>